<keyword evidence="8" id="KW-1133">Transmembrane helix</keyword>
<keyword evidence="7" id="KW-0653">Protein transport</keyword>
<evidence type="ECO:0000256" key="6">
    <source>
        <dbReference type="ARBA" id="ARBA00022692"/>
    </source>
</evidence>
<keyword evidence="10" id="KW-0732">Signal</keyword>
<keyword evidence="4" id="KW-1003">Cell membrane</keyword>
<dbReference type="Pfam" id="PF03544">
    <property type="entry name" value="TonB_C"/>
    <property type="match status" value="1"/>
</dbReference>
<dbReference type="SUPFAM" id="SSF74653">
    <property type="entry name" value="TolA/TonB C-terminal domain"/>
    <property type="match status" value="1"/>
</dbReference>
<reference evidence="13" key="1">
    <citation type="journal article" date="2019" name="Int. J. Syst. Evol. Microbiol.">
        <title>The Global Catalogue of Microorganisms (GCM) 10K type strain sequencing project: providing services to taxonomists for standard genome sequencing and annotation.</title>
        <authorList>
            <consortium name="The Broad Institute Genomics Platform"/>
            <consortium name="The Broad Institute Genome Sequencing Center for Infectious Disease"/>
            <person name="Wu L."/>
            <person name="Ma J."/>
        </authorList>
    </citation>
    <scope>NUCLEOTIDE SEQUENCE [LARGE SCALE GENOMIC DNA]</scope>
    <source>
        <strain evidence="13">CCUG 50349</strain>
    </source>
</reference>
<keyword evidence="13" id="KW-1185">Reference proteome</keyword>
<dbReference type="InterPro" id="IPR051045">
    <property type="entry name" value="TonB-dependent_transducer"/>
</dbReference>
<sequence>MKNWIVFAIKLSLMLFIFCSSIGFAQEVVPAIQAEETNEVQEIPFAVIEKIPQFQSCESTELENGMECFKQEINAHIIKNLVYPTLAREHNIQGRVTVMFIIDKEGNVTNVRARGPREGTLLEEEAIRIVKLLPQFKPGTQRGKTVNVSFALPIIFKLN</sequence>
<evidence type="ECO:0000256" key="2">
    <source>
        <dbReference type="ARBA" id="ARBA00006555"/>
    </source>
</evidence>
<proteinExistence type="inferred from homology"/>
<evidence type="ECO:0000256" key="7">
    <source>
        <dbReference type="ARBA" id="ARBA00022927"/>
    </source>
</evidence>
<evidence type="ECO:0000259" key="11">
    <source>
        <dbReference type="PROSITE" id="PS52015"/>
    </source>
</evidence>
<dbReference type="NCBIfam" id="TIGR01352">
    <property type="entry name" value="tonB_Cterm"/>
    <property type="match status" value="1"/>
</dbReference>
<protein>
    <submittedName>
        <fullName evidence="12">Energy transducer TonB</fullName>
    </submittedName>
</protein>
<dbReference type="Gene3D" id="3.30.1150.10">
    <property type="match status" value="1"/>
</dbReference>
<evidence type="ECO:0000313" key="13">
    <source>
        <dbReference type="Proteomes" id="UP001595885"/>
    </source>
</evidence>
<dbReference type="InterPro" id="IPR037682">
    <property type="entry name" value="TonB_C"/>
</dbReference>
<evidence type="ECO:0000313" key="12">
    <source>
        <dbReference type="EMBL" id="MFC4738735.1"/>
    </source>
</evidence>
<comment type="similarity">
    <text evidence="2">Belongs to the TonB family.</text>
</comment>
<keyword evidence="5" id="KW-0997">Cell inner membrane</keyword>
<comment type="caution">
    <text evidence="12">The sequence shown here is derived from an EMBL/GenBank/DDBJ whole genome shotgun (WGS) entry which is preliminary data.</text>
</comment>
<feature type="signal peptide" evidence="10">
    <location>
        <begin position="1"/>
        <end position="25"/>
    </location>
</feature>
<gene>
    <name evidence="12" type="ORF">ACFO3U_01880</name>
</gene>
<name>A0ABV9P309_9FLAO</name>
<dbReference type="PANTHER" id="PTHR33446">
    <property type="entry name" value="PROTEIN TONB-RELATED"/>
    <property type="match status" value="1"/>
</dbReference>
<feature type="chain" id="PRO_5046045737" evidence="10">
    <location>
        <begin position="26"/>
        <end position="159"/>
    </location>
</feature>
<comment type="subcellular location">
    <subcellularLocation>
        <location evidence="1">Cell inner membrane</location>
        <topology evidence="1">Single-pass membrane protein</topology>
        <orientation evidence="1">Periplasmic side</orientation>
    </subcellularLocation>
</comment>
<dbReference type="EMBL" id="JBHSGW010000001">
    <property type="protein sequence ID" value="MFC4738735.1"/>
    <property type="molecule type" value="Genomic_DNA"/>
</dbReference>
<evidence type="ECO:0000256" key="1">
    <source>
        <dbReference type="ARBA" id="ARBA00004383"/>
    </source>
</evidence>
<keyword evidence="9" id="KW-0472">Membrane</keyword>
<keyword evidence="3" id="KW-0813">Transport</keyword>
<accession>A0ABV9P309</accession>
<feature type="domain" description="TonB C-terminal" evidence="11">
    <location>
        <begin position="68"/>
        <end position="159"/>
    </location>
</feature>
<dbReference type="RefSeq" id="WP_379737892.1">
    <property type="nucleotide sequence ID" value="NZ_JBHSGW010000001.1"/>
</dbReference>
<keyword evidence="6" id="KW-0812">Transmembrane</keyword>
<evidence type="ECO:0000256" key="9">
    <source>
        <dbReference type="ARBA" id="ARBA00023136"/>
    </source>
</evidence>
<evidence type="ECO:0000256" key="3">
    <source>
        <dbReference type="ARBA" id="ARBA00022448"/>
    </source>
</evidence>
<dbReference type="InterPro" id="IPR006260">
    <property type="entry name" value="TonB/TolA_C"/>
</dbReference>
<evidence type="ECO:0000256" key="5">
    <source>
        <dbReference type="ARBA" id="ARBA00022519"/>
    </source>
</evidence>
<dbReference type="PROSITE" id="PS52015">
    <property type="entry name" value="TONB_CTD"/>
    <property type="match status" value="1"/>
</dbReference>
<evidence type="ECO:0000256" key="8">
    <source>
        <dbReference type="ARBA" id="ARBA00022989"/>
    </source>
</evidence>
<dbReference type="Proteomes" id="UP001595885">
    <property type="component" value="Unassembled WGS sequence"/>
</dbReference>
<evidence type="ECO:0000256" key="4">
    <source>
        <dbReference type="ARBA" id="ARBA00022475"/>
    </source>
</evidence>
<organism evidence="12 13">
    <name type="scientific">Flavobacterium ponti</name>
    <dbReference type="NCBI Taxonomy" id="665133"/>
    <lineage>
        <taxon>Bacteria</taxon>
        <taxon>Pseudomonadati</taxon>
        <taxon>Bacteroidota</taxon>
        <taxon>Flavobacteriia</taxon>
        <taxon>Flavobacteriales</taxon>
        <taxon>Flavobacteriaceae</taxon>
        <taxon>Flavobacterium</taxon>
    </lineage>
</organism>
<evidence type="ECO:0000256" key="10">
    <source>
        <dbReference type="SAM" id="SignalP"/>
    </source>
</evidence>
<dbReference type="PANTHER" id="PTHR33446:SF2">
    <property type="entry name" value="PROTEIN TONB"/>
    <property type="match status" value="1"/>
</dbReference>